<reference evidence="2" key="1">
    <citation type="submission" date="2022-05" db="EMBL/GenBank/DDBJ databases">
        <title>Comparative genomics of Staphylococcus equorum isolates.</title>
        <authorList>
            <person name="Luelf R.H."/>
        </authorList>
    </citation>
    <scope>NUCLEOTIDE SEQUENCE</scope>
    <source>
        <strain evidence="2">TMW 2.2497</strain>
    </source>
</reference>
<evidence type="ECO:0000313" key="3">
    <source>
        <dbReference type="Proteomes" id="UP001152422"/>
    </source>
</evidence>
<protein>
    <submittedName>
        <fullName evidence="2">DUF1474 family protein</fullName>
    </submittedName>
</protein>
<dbReference type="RefSeq" id="WP_277583743.1">
    <property type="nucleotide sequence ID" value="NZ_JAMBPY010000033.1"/>
</dbReference>
<dbReference type="EMBL" id="JAMBQA010000032">
    <property type="protein sequence ID" value="MDG0847512.1"/>
    <property type="molecule type" value="Genomic_DNA"/>
</dbReference>
<sequence length="93" mass="11281">MNFELRDTICDLEVLKDKFEDLLSMQTYFDEDYFCYNGNHILTKDETVTHGKKYHEHRIHQSQVIDLMMIYQQRFEKLIENFKALDIEKNALS</sequence>
<evidence type="ECO:0000259" key="1">
    <source>
        <dbReference type="Pfam" id="PF07342"/>
    </source>
</evidence>
<dbReference type="NCBIfam" id="NF047366">
    <property type="entry name" value="TscT"/>
    <property type="match status" value="1"/>
</dbReference>
<dbReference type="InterPro" id="IPR009942">
    <property type="entry name" value="DUF1474"/>
</dbReference>
<dbReference type="Proteomes" id="UP001152422">
    <property type="component" value="Unassembled WGS sequence"/>
</dbReference>
<comment type="caution">
    <text evidence="2">The sequence shown here is derived from an EMBL/GenBank/DDBJ whole genome shotgun (WGS) entry which is preliminary data.</text>
</comment>
<dbReference type="Pfam" id="PF07342">
    <property type="entry name" value="TscT"/>
    <property type="match status" value="1"/>
</dbReference>
<dbReference type="AlphaFoldDB" id="A0A9X4R1S2"/>
<name>A0A9X4R1S2_9STAP</name>
<organism evidence="2 3">
    <name type="scientific">Staphylococcus equorum</name>
    <dbReference type="NCBI Taxonomy" id="246432"/>
    <lineage>
        <taxon>Bacteria</taxon>
        <taxon>Bacillati</taxon>
        <taxon>Bacillota</taxon>
        <taxon>Bacilli</taxon>
        <taxon>Bacillales</taxon>
        <taxon>Staphylococcaceae</taxon>
        <taxon>Staphylococcus</taxon>
    </lineage>
</organism>
<evidence type="ECO:0000313" key="2">
    <source>
        <dbReference type="EMBL" id="MDG0847512.1"/>
    </source>
</evidence>
<proteinExistence type="predicted"/>
<feature type="non-terminal residue" evidence="2">
    <location>
        <position position="93"/>
    </location>
</feature>
<gene>
    <name evidence="2" type="ORF">M4L89_14990</name>
</gene>
<keyword evidence="3" id="KW-1185">Reference proteome</keyword>
<feature type="domain" description="TscT toxin" evidence="1">
    <location>
        <begin position="1"/>
        <end position="89"/>
    </location>
</feature>
<accession>A0A9X4R1S2</accession>